<dbReference type="PANTHER" id="PTHR35369">
    <property type="entry name" value="BLR3025 PROTEIN-RELATED"/>
    <property type="match status" value="1"/>
</dbReference>
<name>A0A7W7Z997_9BACT</name>
<dbReference type="InterPro" id="IPR043502">
    <property type="entry name" value="DNA/RNA_pol_sf"/>
</dbReference>
<dbReference type="Proteomes" id="UP000540989">
    <property type="component" value="Unassembled WGS sequence"/>
</dbReference>
<keyword evidence="4" id="KW-1185">Reference proteome</keyword>
<sequence length="500" mass="55471">MKDPLYICVHIPEFPVQALLRLRPEKSQSPVVVVEGDPPLEQVSSANVRAIQLGVAHGMTGAELEMFSGVSVLRRSAVEERVARSVLLETAARFTPRIEIQRSAGTAFVMALDMTGTSRIFGPADRSIAAIARAMKPLHFFVQLAASANLHAAVCIAPSARRQHLVIPTGQEEAHLRRLPLAALPLTAQQTETLSLWGLHTLGDLAALPEVDLVVRLGQEGKRLRLLARGEHPHLMVPEEPAFSLEEFIAFDAPVEMLDSLLFVVGPMLDQLLARAQNRCYALASVTIKLGLDGGAEHERTLKPALPVAQREVLLKLLYLDLQAHPPSAGVMNIFLHAEPGDRSKVQMGLFAPQLPEPTRLDVTLARIAALVGEDRVGKAVLLDRHRPDSFKMERFTVPKSVVKEETARHTIALRRCRPPVNLSVQREGRSLASFWFNSRLYKVQQAYGPWRRSGDWWSSEVWSREEWDIQAAADPGNSLLCLITHDLLGDRWQMDALYD</sequence>
<dbReference type="RefSeq" id="WP_348641208.1">
    <property type="nucleotide sequence ID" value="NZ_JACHIP010000001.1"/>
</dbReference>
<organism evidence="3 4">
    <name type="scientific">Granulicella aggregans</name>
    <dbReference type="NCBI Taxonomy" id="474949"/>
    <lineage>
        <taxon>Bacteria</taxon>
        <taxon>Pseudomonadati</taxon>
        <taxon>Acidobacteriota</taxon>
        <taxon>Terriglobia</taxon>
        <taxon>Terriglobales</taxon>
        <taxon>Acidobacteriaceae</taxon>
        <taxon>Granulicella</taxon>
    </lineage>
</organism>
<reference evidence="3 4" key="1">
    <citation type="submission" date="2020-08" db="EMBL/GenBank/DDBJ databases">
        <title>Genomic Encyclopedia of Type Strains, Phase IV (KMG-V): Genome sequencing to study the core and pangenomes of soil and plant-associated prokaryotes.</title>
        <authorList>
            <person name="Whitman W."/>
        </authorList>
    </citation>
    <scope>NUCLEOTIDE SEQUENCE [LARGE SCALE GENOMIC DNA]</scope>
    <source>
        <strain evidence="3 4">M8UP14</strain>
    </source>
</reference>
<dbReference type="SUPFAM" id="SSF56672">
    <property type="entry name" value="DNA/RNA polymerases"/>
    <property type="match status" value="1"/>
</dbReference>
<dbReference type="Pfam" id="PF00817">
    <property type="entry name" value="IMS"/>
    <property type="match status" value="1"/>
</dbReference>
<dbReference type="EMBL" id="JACHIP010000001">
    <property type="protein sequence ID" value="MBB5055615.1"/>
    <property type="molecule type" value="Genomic_DNA"/>
</dbReference>
<dbReference type="CDD" id="cd03468">
    <property type="entry name" value="PolY_like"/>
    <property type="match status" value="1"/>
</dbReference>
<gene>
    <name evidence="3" type="ORF">HDF16_000284</name>
</gene>
<dbReference type="InterPro" id="IPR001126">
    <property type="entry name" value="UmuC"/>
</dbReference>
<accession>A0A7W7Z997</accession>
<dbReference type="PANTHER" id="PTHR35369:SF2">
    <property type="entry name" value="BLR3025 PROTEIN"/>
    <property type="match status" value="1"/>
</dbReference>
<proteinExistence type="predicted"/>
<comment type="caution">
    <text evidence="3">The sequence shown here is derived from an EMBL/GenBank/DDBJ whole genome shotgun (WGS) entry which is preliminary data.</text>
</comment>
<dbReference type="AlphaFoldDB" id="A0A7W7Z997"/>
<protein>
    <submittedName>
        <fullName evidence="3">Protein ImuB</fullName>
    </submittedName>
</protein>
<feature type="domain" description="UmuC" evidence="2">
    <location>
        <begin position="11"/>
        <end position="136"/>
    </location>
</feature>
<dbReference type="InterPro" id="IPR050356">
    <property type="entry name" value="SulA_CellDiv_inhibitor"/>
</dbReference>
<evidence type="ECO:0000313" key="3">
    <source>
        <dbReference type="EMBL" id="MBB5055615.1"/>
    </source>
</evidence>
<dbReference type="GO" id="GO:0006281">
    <property type="term" value="P:DNA repair"/>
    <property type="evidence" value="ECO:0007669"/>
    <property type="project" value="InterPro"/>
</dbReference>
<evidence type="ECO:0000256" key="1">
    <source>
        <dbReference type="ARBA" id="ARBA00022763"/>
    </source>
</evidence>
<evidence type="ECO:0000259" key="2">
    <source>
        <dbReference type="Pfam" id="PF00817"/>
    </source>
</evidence>
<keyword evidence="1" id="KW-0227">DNA damage</keyword>
<evidence type="ECO:0000313" key="4">
    <source>
        <dbReference type="Proteomes" id="UP000540989"/>
    </source>
</evidence>